<reference evidence="2" key="1">
    <citation type="submission" date="2021-01" db="EMBL/GenBank/DDBJ databases">
        <authorList>
            <person name="Corre E."/>
            <person name="Pelletier E."/>
            <person name="Niang G."/>
            <person name="Scheremetjew M."/>
            <person name="Finn R."/>
            <person name="Kale V."/>
            <person name="Holt S."/>
            <person name="Cochrane G."/>
            <person name="Meng A."/>
            <person name="Brown T."/>
            <person name="Cohen L."/>
        </authorList>
    </citation>
    <scope>NUCLEOTIDE SEQUENCE</scope>
    <source>
        <strain evidence="2">CCCM811</strain>
    </source>
</reference>
<sequence>MSLKGDDILDKDGHVETHGEIEMCIYHNLLPPMLLEVSSGRARASASHEEERVSLEESKAENAPLATSIHTVLNPSVTSVGASSTTGILDTAGLTYKTAIDVFDVVPFRQSEGHVLGTFFWFETTVFYYYLFLFYLIASISVLPLLHHHRYLSLTGGFFFLFGS</sequence>
<organism evidence="2">
    <name type="scientific">Lotharella globosa</name>
    <dbReference type="NCBI Taxonomy" id="91324"/>
    <lineage>
        <taxon>Eukaryota</taxon>
        <taxon>Sar</taxon>
        <taxon>Rhizaria</taxon>
        <taxon>Cercozoa</taxon>
        <taxon>Chlorarachniophyceae</taxon>
        <taxon>Lotharella</taxon>
    </lineage>
</organism>
<keyword evidence="1" id="KW-1133">Transmembrane helix</keyword>
<feature type="transmembrane region" description="Helical" evidence="1">
    <location>
        <begin position="127"/>
        <end position="146"/>
    </location>
</feature>
<dbReference type="EMBL" id="HBIV01035702">
    <property type="protein sequence ID" value="CAE0673780.1"/>
    <property type="molecule type" value="Transcribed_RNA"/>
</dbReference>
<keyword evidence="1" id="KW-0472">Membrane</keyword>
<protein>
    <submittedName>
        <fullName evidence="2">Uncharacterized protein</fullName>
    </submittedName>
</protein>
<accession>A0A7S4DVZ3</accession>
<proteinExistence type="predicted"/>
<name>A0A7S4DVZ3_9EUKA</name>
<gene>
    <name evidence="2" type="ORF">LGLO00237_LOCUS25485</name>
</gene>
<evidence type="ECO:0000313" key="2">
    <source>
        <dbReference type="EMBL" id="CAE0673780.1"/>
    </source>
</evidence>
<keyword evidence="1" id="KW-0812">Transmembrane</keyword>
<dbReference type="AlphaFoldDB" id="A0A7S4DVZ3"/>
<evidence type="ECO:0000256" key="1">
    <source>
        <dbReference type="SAM" id="Phobius"/>
    </source>
</evidence>